<protein>
    <submittedName>
        <fullName evidence="2">(salmon louse) hypothetical protein</fullName>
    </submittedName>
</protein>
<name>A0A7R8CZJ5_LEPSM</name>
<organism evidence="2 3">
    <name type="scientific">Lepeophtheirus salmonis</name>
    <name type="common">Salmon louse</name>
    <name type="synonym">Caligus salmonis</name>
    <dbReference type="NCBI Taxonomy" id="72036"/>
    <lineage>
        <taxon>Eukaryota</taxon>
        <taxon>Metazoa</taxon>
        <taxon>Ecdysozoa</taxon>
        <taxon>Arthropoda</taxon>
        <taxon>Crustacea</taxon>
        <taxon>Multicrustacea</taxon>
        <taxon>Hexanauplia</taxon>
        <taxon>Copepoda</taxon>
        <taxon>Siphonostomatoida</taxon>
        <taxon>Caligidae</taxon>
        <taxon>Lepeophtheirus</taxon>
    </lineage>
</organism>
<sequence length="119" mass="13720">MKKINSSPAKEENDPYRRQSRVLYDPKNPNKHIPVRNNSGHPSMSRDHIPSQDFFPPSYNGVSSMVPPHSIDVSRLPHPHAPLNYQHPIPYGLSLRPNGPEWYDVFNSRIYGNDKHDIK</sequence>
<dbReference type="EMBL" id="HG994585">
    <property type="protein sequence ID" value="CAF2976096.1"/>
    <property type="molecule type" value="Genomic_DNA"/>
</dbReference>
<feature type="region of interest" description="Disordered" evidence="1">
    <location>
        <begin position="1"/>
        <end position="56"/>
    </location>
</feature>
<dbReference type="AlphaFoldDB" id="A0A7R8CZJ5"/>
<proteinExistence type="predicted"/>
<accession>A0A7R8CZJ5</accession>
<keyword evidence="3" id="KW-1185">Reference proteome</keyword>
<evidence type="ECO:0000313" key="2">
    <source>
        <dbReference type="EMBL" id="CAF2976096.1"/>
    </source>
</evidence>
<gene>
    <name evidence="2" type="ORF">LSAA_12041</name>
</gene>
<evidence type="ECO:0000256" key="1">
    <source>
        <dbReference type="SAM" id="MobiDB-lite"/>
    </source>
</evidence>
<evidence type="ECO:0000313" key="3">
    <source>
        <dbReference type="Proteomes" id="UP000675881"/>
    </source>
</evidence>
<dbReference type="Proteomes" id="UP000675881">
    <property type="component" value="Chromosome 6"/>
</dbReference>
<reference evidence="2" key="1">
    <citation type="submission" date="2021-02" db="EMBL/GenBank/DDBJ databases">
        <authorList>
            <person name="Bekaert M."/>
        </authorList>
    </citation>
    <scope>NUCLEOTIDE SEQUENCE</scope>
    <source>
        <strain evidence="2">IoA-00</strain>
    </source>
</reference>
<dbReference type="OrthoDB" id="2017974at2759"/>